<protein>
    <submittedName>
        <fullName evidence="6">IclR family transcriptional regulator</fullName>
    </submittedName>
</protein>
<keyword evidence="2" id="KW-0238">DNA-binding</keyword>
<feature type="domain" description="HTH iclR-type" evidence="4">
    <location>
        <begin position="1"/>
        <end position="56"/>
    </location>
</feature>
<dbReference type="AlphaFoldDB" id="A0A511D0X1"/>
<dbReference type="EMBL" id="BJVI01000018">
    <property type="protein sequence ID" value="GEL18327.1"/>
    <property type="molecule type" value="Genomic_DNA"/>
</dbReference>
<dbReference type="InterPro" id="IPR005471">
    <property type="entry name" value="Tscrpt_reg_IclR_N"/>
</dbReference>
<keyword evidence="7" id="KW-1185">Reference proteome</keyword>
<dbReference type="Pfam" id="PF01614">
    <property type="entry name" value="IclR_C"/>
    <property type="match status" value="1"/>
</dbReference>
<dbReference type="PANTHER" id="PTHR30136:SF24">
    <property type="entry name" value="HTH-TYPE TRANSCRIPTIONAL REPRESSOR ALLR"/>
    <property type="match status" value="1"/>
</dbReference>
<dbReference type="InterPro" id="IPR036388">
    <property type="entry name" value="WH-like_DNA-bd_sf"/>
</dbReference>
<evidence type="ECO:0000259" key="4">
    <source>
        <dbReference type="PROSITE" id="PS51077"/>
    </source>
</evidence>
<gene>
    <name evidence="6" type="ORF">PA7_21640</name>
</gene>
<dbReference type="Proteomes" id="UP000321328">
    <property type="component" value="Unassembled WGS sequence"/>
</dbReference>
<dbReference type="STRING" id="1123024.GCA_000423625_02455"/>
<evidence type="ECO:0000256" key="1">
    <source>
        <dbReference type="ARBA" id="ARBA00023015"/>
    </source>
</evidence>
<dbReference type="GO" id="GO:0045892">
    <property type="term" value="P:negative regulation of DNA-templated transcription"/>
    <property type="evidence" value="ECO:0007669"/>
    <property type="project" value="TreeGrafter"/>
</dbReference>
<evidence type="ECO:0000313" key="6">
    <source>
        <dbReference type="EMBL" id="GEL18327.1"/>
    </source>
</evidence>
<dbReference type="InterPro" id="IPR050707">
    <property type="entry name" value="HTH_MetabolicPath_Reg"/>
</dbReference>
<proteinExistence type="predicted"/>
<dbReference type="GO" id="GO:0003677">
    <property type="term" value="F:DNA binding"/>
    <property type="evidence" value="ECO:0007669"/>
    <property type="project" value="UniProtKB-KW"/>
</dbReference>
<dbReference type="RefSeq" id="WP_037056997.1">
    <property type="nucleotide sequence ID" value="NZ_AUII01000009.1"/>
</dbReference>
<dbReference type="OrthoDB" id="60629at2"/>
<feature type="domain" description="IclR-ED" evidence="5">
    <location>
        <begin position="55"/>
        <end position="234"/>
    </location>
</feature>
<evidence type="ECO:0000313" key="7">
    <source>
        <dbReference type="Proteomes" id="UP000321328"/>
    </source>
</evidence>
<dbReference type="Gene3D" id="3.30.450.40">
    <property type="match status" value="1"/>
</dbReference>
<dbReference type="InterPro" id="IPR036390">
    <property type="entry name" value="WH_DNA-bd_sf"/>
</dbReference>
<keyword evidence="3" id="KW-0804">Transcription</keyword>
<organism evidence="6 7">
    <name type="scientific">Pseudonocardia asaccharolytica DSM 44247 = NBRC 16224</name>
    <dbReference type="NCBI Taxonomy" id="1123024"/>
    <lineage>
        <taxon>Bacteria</taxon>
        <taxon>Bacillati</taxon>
        <taxon>Actinomycetota</taxon>
        <taxon>Actinomycetes</taxon>
        <taxon>Pseudonocardiales</taxon>
        <taxon>Pseudonocardiaceae</taxon>
        <taxon>Pseudonocardia</taxon>
    </lineage>
</organism>
<dbReference type="SUPFAM" id="SSF55781">
    <property type="entry name" value="GAF domain-like"/>
    <property type="match status" value="1"/>
</dbReference>
<dbReference type="InterPro" id="IPR029016">
    <property type="entry name" value="GAF-like_dom_sf"/>
</dbReference>
<dbReference type="SUPFAM" id="SSF46785">
    <property type="entry name" value="Winged helix' DNA-binding domain"/>
    <property type="match status" value="1"/>
</dbReference>
<reference evidence="6 7" key="1">
    <citation type="submission" date="2019-07" db="EMBL/GenBank/DDBJ databases">
        <title>Whole genome shotgun sequence of Pseudonocardia asaccharolytica NBRC 16224.</title>
        <authorList>
            <person name="Hosoyama A."/>
            <person name="Uohara A."/>
            <person name="Ohji S."/>
            <person name="Ichikawa N."/>
        </authorList>
    </citation>
    <scope>NUCLEOTIDE SEQUENCE [LARGE SCALE GENOMIC DNA]</scope>
    <source>
        <strain evidence="6 7">NBRC 16224</strain>
    </source>
</reference>
<dbReference type="PROSITE" id="PS51078">
    <property type="entry name" value="ICLR_ED"/>
    <property type="match status" value="1"/>
</dbReference>
<evidence type="ECO:0000256" key="3">
    <source>
        <dbReference type="ARBA" id="ARBA00023163"/>
    </source>
</evidence>
<dbReference type="PROSITE" id="PS51077">
    <property type="entry name" value="HTH_ICLR"/>
    <property type="match status" value="1"/>
</dbReference>
<accession>A0A511D0X1</accession>
<dbReference type="Gene3D" id="1.10.10.10">
    <property type="entry name" value="Winged helix-like DNA-binding domain superfamily/Winged helix DNA-binding domain"/>
    <property type="match status" value="1"/>
</dbReference>
<dbReference type="GO" id="GO:0003700">
    <property type="term" value="F:DNA-binding transcription factor activity"/>
    <property type="evidence" value="ECO:0007669"/>
    <property type="project" value="TreeGrafter"/>
</dbReference>
<keyword evidence="1" id="KW-0805">Transcription regulation</keyword>
<sequence length="239" mass="25257">MTLLTAFRSGDSELSLAELSRRTGIPKPTAHRLLAELAGWNIVERTPDGIRLGMGLFELGQLAPLQRGLREAAVPFLADLFEATHETVHLAVPDGVDVVYVQKLAGRRGPKVGSRVGGRMPAYCTGVGKALLAFAPPERLAAVLAAGLERRTPRTTVAPGLLDQELARIRERGVAEEHEESTVGIACVAAPVLGRGGRAVAAISITGWANRLDTGRLAPAVRTAALGLSRVLRTGSDQL</sequence>
<dbReference type="Pfam" id="PF09339">
    <property type="entry name" value="HTH_IclR"/>
    <property type="match status" value="1"/>
</dbReference>
<dbReference type="SMART" id="SM00346">
    <property type="entry name" value="HTH_ICLR"/>
    <property type="match status" value="1"/>
</dbReference>
<name>A0A511D0X1_9PSEU</name>
<comment type="caution">
    <text evidence="6">The sequence shown here is derived from an EMBL/GenBank/DDBJ whole genome shotgun (WGS) entry which is preliminary data.</text>
</comment>
<dbReference type="PANTHER" id="PTHR30136">
    <property type="entry name" value="HELIX-TURN-HELIX TRANSCRIPTIONAL REGULATOR, ICLR FAMILY"/>
    <property type="match status" value="1"/>
</dbReference>
<evidence type="ECO:0000259" key="5">
    <source>
        <dbReference type="PROSITE" id="PS51078"/>
    </source>
</evidence>
<evidence type="ECO:0000256" key="2">
    <source>
        <dbReference type="ARBA" id="ARBA00023125"/>
    </source>
</evidence>
<dbReference type="InterPro" id="IPR014757">
    <property type="entry name" value="Tscrpt_reg_IclR_C"/>
</dbReference>